<keyword evidence="2 6" id="KW-0812">Transmembrane</keyword>
<dbReference type="Proteomes" id="UP000275719">
    <property type="component" value="Unassembled WGS sequence"/>
</dbReference>
<evidence type="ECO:0000259" key="7">
    <source>
        <dbReference type="Pfam" id="PF04357"/>
    </source>
</evidence>
<dbReference type="RefSeq" id="WP_125018577.1">
    <property type="nucleotide sequence ID" value="NZ_RQVQ01000011.1"/>
</dbReference>
<dbReference type="GO" id="GO:0005886">
    <property type="term" value="C:plasma membrane"/>
    <property type="evidence" value="ECO:0007669"/>
    <property type="project" value="InterPro"/>
</dbReference>
<protein>
    <submittedName>
        <fullName evidence="8">Translocation/assembly module TamB</fullName>
    </submittedName>
</protein>
<name>A0A3P3WCE8_9FLAO</name>
<keyword evidence="9" id="KW-1185">Reference proteome</keyword>
<keyword evidence="4 6" id="KW-0472">Membrane</keyword>
<feature type="coiled-coil region" evidence="5">
    <location>
        <begin position="1467"/>
        <end position="1494"/>
    </location>
</feature>
<accession>A0A3P3WCE8</accession>
<evidence type="ECO:0000256" key="6">
    <source>
        <dbReference type="SAM" id="Phobius"/>
    </source>
</evidence>
<proteinExistence type="predicted"/>
<dbReference type="PANTHER" id="PTHR36985">
    <property type="entry name" value="TRANSLOCATION AND ASSEMBLY MODULE SUBUNIT TAMB"/>
    <property type="match status" value="1"/>
</dbReference>
<evidence type="ECO:0000256" key="5">
    <source>
        <dbReference type="SAM" id="Coils"/>
    </source>
</evidence>
<keyword evidence="3 6" id="KW-1133">Transmembrane helix</keyword>
<dbReference type="OrthoDB" id="9811276at2"/>
<dbReference type="Pfam" id="PF04357">
    <property type="entry name" value="TamB"/>
    <property type="match status" value="1"/>
</dbReference>
<comment type="caution">
    <text evidence="8">The sequence shown here is derived from an EMBL/GenBank/DDBJ whole genome shotgun (WGS) entry which is preliminary data.</text>
</comment>
<evidence type="ECO:0000256" key="3">
    <source>
        <dbReference type="ARBA" id="ARBA00022989"/>
    </source>
</evidence>
<dbReference type="InterPro" id="IPR008023">
    <property type="entry name" value="DUF748"/>
</dbReference>
<gene>
    <name evidence="8" type="ORF">EG240_06455</name>
</gene>
<dbReference type="GO" id="GO:0009306">
    <property type="term" value="P:protein secretion"/>
    <property type="evidence" value="ECO:0007669"/>
    <property type="project" value="InterPro"/>
</dbReference>
<organism evidence="8 9">
    <name type="scientific">Paenimyroides tangerinum</name>
    <dbReference type="NCBI Taxonomy" id="2488728"/>
    <lineage>
        <taxon>Bacteria</taxon>
        <taxon>Pseudomonadati</taxon>
        <taxon>Bacteroidota</taxon>
        <taxon>Flavobacteriia</taxon>
        <taxon>Flavobacteriales</taxon>
        <taxon>Flavobacteriaceae</taxon>
        <taxon>Paenimyroides</taxon>
    </lineage>
</organism>
<feature type="transmembrane region" description="Helical" evidence="6">
    <location>
        <begin position="12"/>
        <end position="32"/>
    </location>
</feature>
<evidence type="ECO:0000256" key="4">
    <source>
        <dbReference type="ARBA" id="ARBA00023136"/>
    </source>
</evidence>
<sequence length="1673" mass="187361">MQKKLLKIIKVFAYGLVIFLVVLTGLIFSLHFPAVQNFVKNQAVSYLKVKLDTEIELEKIYVSFPNQISLDKFYIKGKDVDTLLFVNKLNVGIYLPDLLKSQANLSSIDLDGINANINRNETGKFNFDFILDAFATESDDDKDSKPFIISLHTIELKNIHAKFKDDVSEMDFNVRLNQFNTSVKTFDLQENNYAINSILIDGFNFTFDQKIIERIIHSNEAQTDSVSDSKPLKIDLGEIQLKNFNVVYADENSKMKAHFVFEDLLTNIKKIDLQQNSYEVDKINLTNAVVDFSMFSQSEKNIEKDEKEDVKSVSENSLSFLLNQLNLNNVAVNYNDNSVKPTNQDFDFNHLKFSKIDFKLNDFVFNDSEIKGIVSEAFLKEKSGLQIDEFSTEFNYGEKATFLKNLYLKTPKSLIRDEFVLEYQSKDDLTNNLESIYLKANLPNTRIAFSDILLLVPTLKNTIPFNDYPTAILSVDSKLNGKVNDLNIQKLLVTGLGTAKINANGIVKNAMNPSDLWIDLRVNEFAISERDLNKFIPKGTIPNNIQLPNQFNLNGKAKGSLNNIIADLKLNSTFGKADLMAVLNMQKKNAEKYAIQANVHDFNVGKLIKNDSVGKVSASLKLTGKSFDLERADAVIAAHISSAKYNAYTYKDFDLKGSVNQGSFDITAKMDDENIIFDLNAVGKYTKEAPSLKLSGDVTKIDLYKTGFFDETFALAGKISADFSNLNPDELNGNLSLHDFALAYKEGLYPLTDVDFNAISNDEKNQISFQSQVFNIDLVGKYKLTDLATHLQRNVNSYFNLNLSEEILNQKLEPAYFNATVLIKSDDLLSKFLPELERFKDIEMIGSFNSDENKISIQSNISELIYGKNILTGIDLNIENQADYLDYNLSILGLENQSFHLNKASLSGQVKDNTIGYDLRVRDIEDKIKYEVSGKVSSLKDMIQVALNENGLKLNYVDWNVNADNYIQISEKGILAHDFEISQNGSKIHIDSEEDIPNSPLNIDINDFAIETITEMIKKDTLLASGIINGKAQINDLKNKMTFTSDLNVDKLNVFGSKVGNLFLNVSNEADDKLSANVELSGYNNDVKATGFYDTVSESFDLNVDVEQLQMKSLQGFSQQMISDAKGFISGNLNITGNTEKPSILGDLKFNDVGLHVNSLNATFKKIDDKISFTNDGISFNNFSISDTDDNLLTLNGNILTKTYRDFKFDLALFGQGFKLVNSTNSGDDMLYGVAALDVNLNIKGNMNLPKVSGNLKVTNQTDFTFVMPQYSPALQEREGIIEFIDQDQLVLEETIIKDEEITNSEITGLDVSVNIEVDKDAKIAIVLDKINNDVVKIQGEAQLTGGIDPSGKTTLVGTYEVNQGTYDMSVNFIKRKFDIQQGSTIVWTGEPTKADVNLTAVYKLKTAPLDLVQQQLTSDATQDINLYKQKLPFETLLIMKGELLKPEISFNIELDEDNSNVSSEVVSTVKSKLEQLRNEESELNKQVLALLILNRFIGENPFDTNVNISASSMARQSVSKLLSQQLNSLASSLITGVDINFDLESQDDYSTGDKNVRTDLNIGVSKSLFHDRLKVTVGSNFGLEGEGRENEQTNNIAGDVTIEYKLSKNGRYTLRAYRVNEYQVALQGEVVETGLGFVITLDYNKFKEILRNKNNAAKNQSNSTKKANDESK</sequence>
<comment type="subcellular location">
    <subcellularLocation>
        <location evidence="1">Membrane</location>
        <topology evidence="1">Single-pass membrane protein</topology>
    </subcellularLocation>
</comment>
<keyword evidence="5" id="KW-0175">Coiled coil</keyword>
<dbReference type="InterPro" id="IPR007452">
    <property type="entry name" value="TamB_C"/>
</dbReference>
<evidence type="ECO:0000313" key="8">
    <source>
        <dbReference type="EMBL" id="RRJ91309.1"/>
    </source>
</evidence>
<dbReference type="Pfam" id="PF05359">
    <property type="entry name" value="DUF748"/>
    <property type="match status" value="1"/>
</dbReference>
<evidence type="ECO:0000313" key="9">
    <source>
        <dbReference type="Proteomes" id="UP000275719"/>
    </source>
</evidence>
<reference evidence="8 9" key="1">
    <citation type="submission" date="2018-11" db="EMBL/GenBank/DDBJ databases">
        <title>Flavobacterium sp. nov., YIM 102701-2 draft genome.</title>
        <authorList>
            <person name="Li G."/>
            <person name="Jiang Y."/>
        </authorList>
    </citation>
    <scope>NUCLEOTIDE SEQUENCE [LARGE SCALE GENOMIC DNA]</scope>
    <source>
        <strain evidence="8 9">YIM 102701-2</strain>
    </source>
</reference>
<dbReference type="EMBL" id="RQVQ01000011">
    <property type="protein sequence ID" value="RRJ91309.1"/>
    <property type="molecule type" value="Genomic_DNA"/>
</dbReference>
<evidence type="ECO:0000256" key="2">
    <source>
        <dbReference type="ARBA" id="ARBA00022692"/>
    </source>
</evidence>
<feature type="domain" description="Translocation and assembly module TamB C-terminal" evidence="7">
    <location>
        <begin position="1183"/>
        <end position="1625"/>
    </location>
</feature>
<dbReference type="PANTHER" id="PTHR36985:SF1">
    <property type="entry name" value="TRANSLOCATION AND ASSEMBLY MODULE SUBUNIT TAMB"/>
    <property type="match status" value="1"/>
</dbReference>
<evidence type="ECO:0000256" key="1">
    <source>
        <dbReference type="ARBA" id="ARBA00004167"/>
    </source>
</evidence>